<keyword evidence="2" id="KW-1185">Reference proteome</keyword>
<dbReference type="AlphaFoldDB" id="R7ZW34"/>
<dbReference type="STRING" id="1232681.ADIS_1420"/>
<gene>
    <name evidence="1" type="ORF">ADIS_1420</name>
</gene>
<comment type="caution">
    <text evidence="1">The sequence shown here is derived from an EMBL/GenBank/DDBJ whole genome shotgun (WGS) entry which is preliminary data.</text>
</comment>
<reference evidence="1 2" key="1">
    <citation type="submission" date="2013-02" db="EMBL/GenBank/DDBJ databases">
        <title>A novel strain isolated from Lonar lake, Maharashtra, India.</title>
        <authorList>
            <person name="Singh A."/>
        </authorList>
    </citation>
    <scope>NUCLEOTIDE SEQUENCE [LARGE SCALE GENOMIC DNA]</scope>
    <source>
        <strain evidence="1 2">AK24</strain>
    </source>
</reference>
<dbReference type="PATRIC" id="fig|1288963.3.peg.1417"/>
<dbReference type="EMBL" id="AQHR01000041">
    <property type="protein sequence ID" value="EON78223.1"/>
    <property type="molecule type" value="Genomic_DNA"/>
</dbReference>
<evidence type="ECO:0000313" key="2">
    <source>
        <dbReference type="Proteomes" id="UP000013909"/>
    </source>
</evidence>
<protein>
    <submittedName>
        <fullName evidence="1">Uncharacterized protein</fullName>
    </submittedName>
</protein>
<accession>R7ZW34</accession>
<proteinExistence type="predicted"/>
<evidence type="ECO:0000313" key="1">
    <source>
        <dbReference type="EMBL" id="EON78223.1"/>
    </source>
</evidence>
<name>R7ZW34_9BACT</name>
<organism evidence="1 2">
    <name type="scientific">Lunatimonas lonarensis</name>
    <dbReference type="NCBI Taxonomy" id="1232681"/>
    <lineage>
        <taxon>Bacteria</taxon>
        <taxon>Pseudomonadati</taxon>
        <taxon>Bacteroidota</taxon>
        <taxon>Cytophagia</taxon>
        <taxon>Cytophagales</taxon>
        <taxon>Cyclobacteriaceae</taxon>
    </lineage>
</organism>
<dbReference type="Proteomes" id="UP000013909">
    <property type="component" value="Unassembled WGS sequence"/>
</dbReference>
<sequence length="1048" mass="119410">MIMSSEQLDKIKPFWRPGTTQANRWLPELDPSHVRLMDLTPEDWLLFARNFSSYIPFFSTQFPDQVIGDWGRFFGSLLPSDTLPDRRTEAYRVLVDELATKIRIFETTGELSPHMGLFCAFLKLMRWPTDSMNQLTKRHLDFYYKRILHLKKKSFSSDHAFLTLELAKIPQVHLPEGTLFDGGKDTLGKRRVYRTLQGFTANQAKIGTLRNRYIDHTLKKVFQGQNANSLDGKGKPFSDGFPRWWPFGNPGLDVARFGITLADANFLSPTGTMRHFSIEFTFRNPLSPVLTPAELTHSISADWTCEKEWVQVNPVQLAAGFASRCQGRTLQLAFTMEEILPGIAKADPKIHEEVEIVGIPLVRLGFKASNPRIVDFLLRLAENPCQSITVRSIVQGIRLPKIESDMGVLQATKPFMPFSSYPKQGSGFYIHEPTWEGKNVTRVSVDISWANTPKNFREQYFGYRNLTSQNFSKVSYVAQHFVAKHTSIGNIKNVLLTPLALNKALQESKVQVNVAPSNLIVEDDSYFTYDLYTRDNVNWNKVEPGRRVLFSKEGETYKTKLTLGSTSKLEINQGIRLSLNQSFLHELFPRFYAMAMASEHPETLIPNEPYTPLAEQISLSYETSETYQLNQPNRLKLFLSDDFGYYEENISRKQHLPTTSQQVFVTSFPRQVSGELMIQILDLVPGQLISLLFQVLDGSENPLNSRFTTQNGIRWEVLIKNHWVRLGNQQIIADGTDNLLRSGILRLQIPDAAFEENTRMGGPGVWIRAVSTSPFDSTCQLMDVLPQAFEVAFENDENGLDHLNQGLPAKTISKMVERVAGVKSVLQPFNSFSGRPEESDRSFYTRISERLRHKNRAVSLWDYEHLVLEAFPDVYKVKCLNHVSPGGFFSPGHVTLLVIPDTVDKNVYDRFKPRFSTGRLNEIHAYLVDKISPSLTLHVESPNYEEIHVRLGVKFRKGFDPAHHRNLLEQAIIGYLSPWAIERRNSIEFGVSLHESPFIHFLESIPYVAYISDLVLLKNNISVRKAVMATSPRHILVSSKSHSITLLT</sequence>